<evidence type="ECO:0000313" key="3">
    <source>
        <dbReference type="Proteomes" id="UP000464178"/>
    </source>
</evidence>
<evidence type="ECO:0000256" key="1">
    <source>
        <dbReference type="SAM" id="MobiDB-lite"/>
    </source>
</evidence>
<accession>A0A6P2D2L2</accession>
<protein>
    <submittedName>
        <fullName evidence="2">Marine sediment metagenome DNA, contig: S01H1_S27594</fullName>
    </submittedName>
</protein>
<name>A0A6P2D2L2_9BACT</name>
<feature type="region of interest" description="Disordered" evidence="1">
    <location>
        <begin position="172"/>
        <end position="196"/>
    </location>
</feature>
<dbReference type="SUPFAM" id="SSF54523">
    <property type="entry name" value="Pili subunits"/>
    <property type="match status" value="1"/>
</dbReference>
<dbReference type="InterPro" id="IPR045584">
    <property type="entry name" value="Pilin-like"/>
</dbReference>
<evidence type="ECO:0000313" key="2">
    <source>
        <dbReference type="EMBL" id="VTR95531.1"/>
    </source>
</evidence>
<reference evidence="2 3" key="1">
    <citation type="submission" date="2019-05" db="EMBL/GenBank/DDBJ databases">
        <authorList>
            <consortium name="Science for Life Laboratories"/>
        </authorList>
    </citation>
    <scope>NUCLEOTIDE SEQUENCE [LARGE SCALE GENOMIC DNA]</scope>
    <source>
        <strain evidence="2">Soil9</strain>
    </source>
</reference>
<dbReference type="EMBL" id="LR593886">
    <property type="protein sequence ID" value="VTR95531.1"/>
    <property type="molecule type" value="Genomic_DNA"/>
</dbReference>
<proteinExistence type="predicted"/>
<gene>
    <name evidence="2" type="ORF">SOIL9_21830</name>
</gene>
<dbReference type="KEGG" id="gms:SOIL9_21830"/>
<sequence length="196" mass="21379">MEHGLTDEILNGIDWNPAFEVTNKGLDRLTAAFRTKNRVSRAQQLSQLEAESRPYYDQFVGGSGAVVLKTAGSATERGRLLGQMLFAPMLQLLPQMQTATDCTQQTFDITIVAHALVWYQRVNGRYPDSLAKLAPTYLSTIPGDLFSGKELVYRPNADGFLLYSVGANGVDDGASGQDGQPPGDDIVVRIPYPSKP</sequence>
<dbReference type="AlphaFoldDB" id="A0A6P2D2L2"/>
<dbReference type="Proteomes" id="UP000464178">
    <property type="component" value="Chromosome"/>
</dbReference>
<organism evidence="2 3">
    <name type="scientific">Gemmata massiliana</name>
    <dbReference type="NCBI Taxonomy" id="1210884"/>
    <lineage>
        <taxon>Bacteria</taxon>
        <taxon>Pseudomonadati</taxon>
        <taxon>Planctomycetota</taxon>
        <taxon>Planctomycetia</taxon>
        <taxon>Gemmatales</taxon>
        <taxon>Gemmataceae</taxon>
        <taxon>Gemmata</taxon>
    </lineage>
</organism>
<keyword evidence="3" id="KW-1185">Reference proteome</keyword>